<evidence type="ECO:0000313" key="3">
    <source>
        <dbReference type="Proteomes" id="UP000465241"/>
    </source>
</evidence>
<accession>A0A7I9WWK9</accession>
<organism evidence="2 3">
    <name type="scientific">Mycolicibacterium murale</name>
    <dbReference type="NCBI Taxonomy" id="182220"/>
    <lineage>
        <taxon>Bacteria</taxon>
        <taxon>Bacillati</taxon>
        <taxon>Actinomycetota</taxon>
        <taxon>Actinomycetes</taxon>
        <taxon>Mycobacteriales</taxon>
        <taxon>Mycobacteriaceae</taxon>
        <taxon>Mycolicibacterium</taxon>
    </lineage>
</organism>
<sequence>MKRLSMLAVSGLAAVALLSGCSGAGVVNQGGDTKCKDFLTAEEKDQNESVSKMLKDENGTDPSNLEITATRVAAQGYCQIVGNEETMIKEAPHG</sequence>
<feature type="chain" id="PRO_5038482715" description="DUF732 domain-containing protein" evidence="1">
    <location>
        <begin position="25"/>
        <end position="94"/>
    </location>
</feature>
<proteinExistence type="predicted"/>
<name>A0A7I9WWK9_9MYCO</name>
<dbReference type="AlphaFoldDB" id="A0A7I9WWK9"/>
<keyword evidence="3" id="KW-1185">Reference proteome</keyword>
<dbReference type="RefSeq" id="WP_193491548.1">
    <property type="nucleotide sequence ID" value="NZ_BAAAMC010000051.1"/>
</dbReference>
<dbReference type="EMBL" id="BLKT01000003">
    <property type="protein sequence ID" value="GFG62083.1"/>
    <property type="molecule type" value="Genomic_DNA"/>
</dbReference>
<dbReference type="Proteomes" id="UP000465241">
    <property type="component" value="Unassembled WGS sequence"/>
</dbReference>
<reference evidence="2 3" key="1">
    <citation type="journal article" date="2019" name="Emerg. Microbes Infect.">
        <title>Comprehensive subspecies identification of 175 nontuberculous mycobacteria species based on 7547 genomic profiles.</title>
        <authorList>
            <person name="Matsumoto Y."/>
            <person name="Kinjo T."/>
            <person name="Motooka D."/>
            <person name="Nabeya D."/>
            <person name="Jung N."/>
            <person name="Uechi K."/>
            <person name="Horii T."/>
            <person name="Iida T."/>
            <person name="Fujita J."/>
            <person name="Nakamura S."/>
        </authorList>
    </citation>
    <scope>NUCLEOTIDE SEQUENCE [LARGE SCALE GENOMIC DNA]</scope>
    <source>
        <strain evidence="2 3">JCM 13392</strain>
    </source>
</reference>
<protein>
    <recommendedName>
        <fullName evidence="4">DUF732 domain-containing protein</fullName>
    </recommendedName>
</protein>
<feature type="signal peptide" evidence="1">
    <location>
        <begin position="1"/>
        <end position="24"/>
    </location>
</feature>
<gene>
    <name evidence="2" type="ORF">MMUR_62190</name>
</gene>
<dbReference type="PROSITE" id="PS51257">
    <property type="entry name" value="PROKAR_LIPOPROTEIN"/>
    <property type="match status" value="1"/>
</dbReference>
<evidence type="ECO:0000313" key="2">
    <source>
        <dbReference type="EMBL" id="GFG62083.1"/>
    </source>
</evidence>
<evidence type="ECO:0000256" key="1">
    <source>
        <dbReference type="SAM" id="SignalP"/>
    </source>
</evidence>
<comment type="caution">
    <text evidence="2">The sequence shown here is derived from an EMBL/GenBank/DDBJ whole genome shotgun (WGS) entry which is preliminary data.</text>
</comment>
<keyword evidence="1" id="KW-0732">Signal</keyword>
<evidence type="ECO:0008006" key="4">
    <source>
        <dbReference type="Google" id="ProtNLM"/>
    </source>
</evidence>